<dbReference type="PROSITE" id="PS51257">
    <property type="entry name" value="PROKAR_LIPOPROTEIN"/>
    <property type="match status" value="1"/>
</dbReference>
<dbReference type="AlphaFoldDB" id="A0A084IQC1"/>
<dbReference type="PROSITE" id="PS50005">
    <property type="entry name" value="TPR"/>
    <property type="match status" value="1"/>
</dbReference>
<reference evidence="4 5" key="1">
    <citation type="submission" date="2013-03" db="EMBL/GenBank/DDBJ databases">
        <title>Salinisphaera hydrothermalis C41B8 Genome Sequencing.</title>
        <authorList>
            <person name="Li C."/>
            <person name="Lai Q."/>
            <person name="Shao Z."/>
        </authorList>
    </citation>
    <scope>NUCLEOTIDE SEQUENCE [LARGE SCALE GENOMIC DNA]</scope>
    <source>
        <strain evidence="4 5">C41B8</strain>
    </source>
</reference>
<keyword evidence="5" id="KW-1185">Reference proteome</keyword>
<evidence type="ECO:0000256" key="3">
    <source>
        <dbReference type="SAM" id="SignalP"/>
    </source>
</evidence>
<keyword evidence="3" id="KW-0732">Signal</keyword>
<accession>A0A084IQC1</accession>
<evidence type="ECO:0000256" key="1">
    <source>
        <dbReference type="PROSITE-ProRule" id="PRU00339"/>
    </source>
</evidence>
<dbReference type="InterPro" id="IPR011990">
    <property type="entry name" value="TPR-like_helical_dom_sf"/>
</dbReference>
<protein>
    <submittedName>
        <fullName evidence="4">TPR repeat-containing protein</fullName>
    </submittedName>
</protein>
<feature type="chain" id="PRO_5001776662" evidence="3">
    <location>
        <begin position="23"/>
        <end position="199"/>
    </location>
</feature>
<dbReference type="Proteomes" id="UP000028302">
    <property type="component" value="Unassembled WGS sequence"/>
</dbReference>
<evidence type="ECO:0000256" key="2">
    <source>
        <dbReference type="SAM" id="MobiDB-lite"/>
    </source>
</evidence>
<dbReference type="InterPro" id="IPR019734">
    <property type="entry name" value="TPR_rpt"/>
</dbReference>
<gene>
    <name evidence="4" type="ORF">C41B8_02207</name>
</gene>
<dbReference type="EMBL" id="APNK01000002">
    <property type="protein sequence ID" value="KEZ78905.1"/>
    <property type="molecule type" value="Genomic_DNA"/>
</dbReference>
<keyword evidence="1" id="KW-0802">TPR repeat</keyword>
<feature type="region of interest" description="Disordered" evidence="2">
    <location>
        <begin position="24"/>
        <end position="84"/>
    </location>
</feature>
<sequence>MQHTKLLIALGALILVAGCATQPGGMSRPGGNNPPPQPSPSPTPSQTGQPGPTTPQSSGNGGGQTATTAPQQPKKAPPRSASEISSPAVMSLLGRADTLANAGHMDAAASTLERALDLDPRNPFIYQRLAAVRLAEGQNGQAEQMAMKSNSVSDNNPFVESGNWQLIAEARKQAGDKMGAQKASAQAVNFRQAASQYNQ</sequence>
<evidence type="ECO:0000313" key="5">
    <source>
        <dbReference type="Proteomes" id="UP000028302"/>
    </source>
</evidence>
<dbReference type="eggNOG" id="COG4783">
    <property type="taxonomic scope" value="Bacteria"/>
</dbReference>
<name>A0A084IQC1_SALHC</name>
<dbReference type="STRING" id="1304275.C41B8_02207"/>
<comment type="caution">
    <text evidence="4">The sequence shown here is derived from an EMBL/GenBank/DDBJ whole genome shotgun (WGS) entry which is preliminary data.</text>
</comment>
<feature type="compositionally biased region" description="Pro residues" evidence="2">
    <location>
        <begin position="32"/>
        <end position="43"/>
    </location>
</feature>
<evidence type="ECO:0000313" key="4">
    <source>
        <dbReference type="EMBL" id="KEZ78905.1"/>
    </source>
</evidence>
<feature type="compositionally biased region" description="Polar residues" evidence="2">
    <location>
        <begin position="183"/>
        <end position="199"/>
    </location>
</feature>
<dbReference type="RefSeq" id="WP_051882763.1">
    <property type="nucleotide sequence ID" value="NZ_APNK01000002.1"/>
</dbReference>
<feature type="compositionally biased region" description="Low complexity" evidence="2">
    <location>
        <begin position="44"/>
        <end position="58"/>
    </location>
</feature>
<dbReference type="Pfam" id="PF13428">
    <property type="entry name" value="TPR_14"/>
    <property type="match status" value="1"/>
</dbReference>
<feature type="region of interest" description="Disordered" evidence="2">
    <location>
        <begin position="177"/>
        <end position="199"/>
    </location>
</feature>
<dbReference type="Gene3D" id="1.25.40.10">
    <property type="entry name" value="Tetratricopeptide repeat domain"/>
    <property type="match status" value="1"/>
</dbReference>
<feature type="signal peptide" evidence="3">
    <location>
        <begin position="1"/>
        <end position="22"/>
    </location>
</feature>
<dbReference type="SUPFAM" id="SSF48452">
    <property type="entry name" value="TPR-like"/>
    <property type="match status" value="1"/>
</dbReference>
<organism evidence="4 5">
    <name type="scientific">Salinisphaera hydrothermalis (strain C41B8)</name>
    <dbReference type="NCBI Taxonomy" id="1304275"/>
    <lineage>
        <taxon>Bacteria</taxon>
        <taxon>Pseudomonadati</taxon>
        <taxon>Pseudomonadota</taxon>
        <taxon>Gammaproteobacteria</taxon>
        <taxon>Salinisphaerales</taxon>
        <taxon>Salinisphaeraceae</taxon>
        <taxon>Salinisphaera</taxon>
    </lineage>
</organism>
<proteinExistence type="predicted"/>
<feature type="repeat" description="TPR" evidence="1">
    <location>
        <begin position="89"/>
        <end position="122"/>
    </location>
</feature>
<dbReference type="OrthoDB" id="6196966at2"/>